<evidence type="ECO:0000313" key="3">
    <source>
        <dbReference type="EMBL" id="MEU7291921.1"/>
    </source>
</evidence>
<dbReference type="InterPro" id="IPR051797">
    <property type="entry name" value="TrmB-like"/>
</dbReference>
<dbReference type="PANTHER" id="PTHR34293:SF1">
    <property type="entry name" value="HTH-TYPE TRANSCRIPTIONAL REGULATOR TRMBL2"/>
    <property type="match status" value="1"/>
</dbReference>
<accession>A0ABV3CQP1</accession>
<feature type="compositionally biased region" description="Acidic residues" evidence="1">
    <location>
        <begin position="327"/>
        <end position="337"/>
    </location>
</feature>
<evidence type="ECO:0000313" key="4">
    <source>
        <dbReference type="Proteomes" id="UP001551210"/>
    </source>
</evidence>
<gene>
    <name evidence="3" type="ORF">AB0A76_01755</name>
</gene>
<dbReference type="EMBL" id="JBEZAM010000001">
    <property type="protein sequence ID" value="MEU7291921.1"/>
    <property type="molecule type" value="Genomic_DNA"/>
</dbReference>
<evidence type="ECO:0000259" key="2">
    <source>
        <dbReference type="SMART" id="SM00421"/>
    </source>
</evidence>
<dbReference type="InterPro" id="IPR016032">
    <property type="entry name" value="Sig_transdc_resp-reg_C-effctor"/>
</dbReference>
<dbReference type="PANTHER" id="PTHR34293">
    <property type="entry name" value="HTH-TYPE TRANSCRIPTIONAL REGULATOR TRMBL2"/>
    <property type="match status" value="1"/>
</dbReference>
<dbReference type="CDD" id="cd06170">
    <property type="entry name" value="LuxR_C_like"/>
    <property type="match status" value="1"/>
</dbReference>
<evidence type="ECO:0000256" key="1">
    <source>
        <dbReference type="SAM" id="MobiDB-lite"/>
    </source>
</evidence>
<protein>
    <submittedName>
        <fullName evidence="3">LuxR C-terminal-related transcriptional regulator</fullName>
    </submittedName>
</protein>
<feature type="domain" description="HTH luxR-type" evidence="2">
    <location>
        <begin position="263"/>
        <end position="312"/>
    </location>
</feature>
<dbReference type="SUPFAM" id="SSF46894">
    <property type="entry name" value="C-terminal effector domain of the bipartite response regulators"/>
    <property type="match status" value="1"/>
</dbReference>
<dbReference type="Gene3D" id="1.10.10.10">
    <property type="entry name" value="Winged helix-like DNA-binding domain superfamily/Winged helix DNA-binding domain"/>
    <property type="match status" value="2"/>
</dbReference>
<dbReference type="RefSeq" id="WP_359203280.1">
    <property type="nucleotide sequence ID" value="NZ_JBEZAM010000001.1"/>
</dbReference>
<dbReference type="SMART" id="SM00421">
    <property type="entry name" value="HTH_LUXR"/>
    <property type="match status" value="1"/>
</dbReference>
<proteinExistence type="predicted"/>
<comment type="caution">
    <text evidence="3">The sequence shown here is derived from an EMBL/GenBank/DDBJ whole genome shotgun (WGS) entry which is preliminary data.</text>
</comment>
<reference evidence="3 4" key="1">
    <citation type="submission" date="2024-06" db="EMBL/GenBank/DDBJ databases">
        <title>The Natural Products Discovery Center: Release of the First 8490 Sequenced Strains for Exploring Actinobacteria Biosynthetic Diversity.</title>
        <authorList>
            <person name="Kalkreuter E."/>
            <person name="Kautsar S.A."/>
            <person name="Yang D."/>
            <person name="Bader C.D."/>
            <person name="Teijaro C.N."/>
            <person name="Fluegel L."/>
            <person name="Davis C.M."/>
            <person name="Simpson J.R."/>
            <person name="Lauterbach L."/>
            <person name="Steele A.D."/>
            <person name="Gui C."/>
            <person name="Meng S."/>
            <person name="Li G."/>
            <person name="Viehrig K."/>
            <person name="Ye F."/>
            <person name="Su P."/>
            <person name="Kiefer A.F."/>
            <person name="Nichols A."/>
            <person name="Cepeda A.J."/>
            <person name="Yan W."/>
            <person name="Fan B."/>
            <person name="Jiang Y."/>
            <person name="Adhikari A."/>
            <person name="Zheng C.-J."/>
            <person name="Schuster L."/>
            <person name="Cowan T.M."/>
            <person name="Smanski M.J."/>
            <person name="Chevrette M.G."/>
            <person name="De Carvalho L.P.S."/>
            <person name="Shen B."/>
        </authorList>
    </citation>
    <scope>NUCLEOTIDE SEQUENCE [LARGE SCALE GENOMIC DNA]</scope>
    <source>
        <strain evidence="3 4">NPDC045705</strain>
    </source>
</reference>
<dbReference type="InterPro" id="IPR000792">
    <property type="entry name" value="Tscrpt_reg_LuxR_C"/>
</dbReference>
<name>A0ABV3CQP1_STREX</name>
<dbReference type="Pfam" id="PF00196">
    <property type="entry name" value="GerE"/>
    <property type="match status" value="1"/>
</dbReference>
<dbReference type="Proteomes" id="UP001551210">
    <property type="component" value="Unassembled WGS sequence"/>
</dbReference>
<keyword evidence="4" id="KW-1185">Reference proteome</keyword>
<sequence length="352" mass="38680">MHAVYRHALRQSPVTTEGIAAGLGVTPDAAERSCRELVDLGLLREDARRPSGFVAVDPEYAAERVLGPMERAIRAQRAAAETLRAQLLEFGRIYQERPAPSDGRGAVEFVESLSSTRAAIAELAAQCENEVLTSQPGGGRRADVLQEAIARDEAMLDRGVGMRTLYQHTARFSQGTREYVERVSQRGAEVRTLDDQFVRLLLFDRKVAVIGVEADPGAAIIVREPNLIHFIRSTFELWWVSAAPFPLEWNNQDVADISEQLKQRITLLLSEGLTDQSIATRMGMSVRTCRRHIAEIMDRLGVKSRFQAGYLLGSRPTPLAPGGLTDGETDGLTESESDGERDRAADGLPDDG</sequence>
<feature type="region of interest" description="Disordered" evidence="1">
    <location>
        <begin position="313"/>
        <end position="352"/>
    </location>
</feature>
<dbReference type="InterPro" id="IPR036388">
    <property type="entry name" value="WH-like_DNA-bd_sf"/>
</dbReference>
<organism evidence="3 4">
    <name type="scientific">Streptomyces exfoliatus</name>
    <name type="common">Streptomyces hydrogenans</name>
    <dbReference type="NCBI Taxonomy" id="1905"/>
    <lineage>
        <taxon>Bacteria</taxon>
        <taxon>Bacillati</taxon>
        <taxon>Actinomycetota</taxon>
        <taxon>Actinomycetes</taxon>
        <taxon>Kitasatosporales</taxon>
        <taxon>Streptomycetaceae</taxon>
        <taxon>Streptomyces</taxon>
    </lineage>
</organism>